<dbReference type="AlphaFoldDB" id="A0A516SDI2"/>
<dbReference type="Proteomes" id="UP000317550">
    <property type="component" value="Chromosome"/>
</dbReference>
<dbReference type="OrthoDB" id="9429596at2"/>
<organism evidence="1 2">
    <name type="scientific">Chitinimonas arctica</name>
    <dbReference type="NCBI Taxonomy" id="2594795"/>
    <lineage>
        <taxon>Bacteria</taxon>
        <taxon>Pseudomonadati</taxon>
        <taxon>Pseudomonadota</taxon>
        <taxon>Betaproteobacteria</taxon>
        <taxon>Neisseriales</taxon>
        <taxon>Chitinibacteraceae</taxon>
        <taxon>Chitinimonas</taxon>
    </lineage>
</organism>
<proteinExistence type="predicted"/>
<name>A0A516SDI2_9NEIS</name>
<evidence type="ECO:0000313" key="1">
    <source>
        <dbReference type="EMBL" id="QDQ26206.1"/>
    </source>
</evidence>
<dbReference type="KEGG" id="cari:FNU76_07450"/>
<dbReference type="RefSeq" id="WP_144277605.1">
    <property type="nucleotide sequence ID" value="NZ_CP041730.1"/>
</dbReference>
<gene>
    <name evidence="1" type="ORF">FNU76_07450</name>
</gene>
<dbReference type="EMBL" id="CP041730">
    <property type="protein sequence ID" value="QDQ26206.1"/>
    <property type="molecule type" value="Genomic_DNA"/>
</dbReference>
<evidence type="ECO:0000313" key="2">
    <source>
        <dbReference type="Proteomes" id="UP000317550"/>
    </source>
</evidence>
<reference evidence="2" key="1">
    <citation type="submission" date="2019-07" db="EMBL/GenBank/DDBJ databases">
        <title>Chitinimonas sp. nov., isolated from Ny-Alesund, arctica soil.</title>
        <authorList>
            <person name="Xu Q."/>
            <person name="Peng F."/>
        </authorList>
    </citation>
    <scope>NUCLEOTIDE SEQUENCE [LARGE SCALE GENOMIC DNA]</scope>
    <source>
        <strain evidence="2">R3-44</strain>
    </source>
</reference>
<accession>A0A516SDI2</accession>
<sequence length="65" mass="7556">MQEQSYLTTMSAYLGQERRLQERRTPMDLEDRDWRILNLALVGSEQRGSFGRRNSDYAILAGAFS</sequence>
<protein>
    <submittedName>
        <fullName evidence="1">Uncharacterized protein</fullName>
    </submittedName>
</protein>
<keyword evidence="2" id="KW-1185">Reference proteome</keyword>